<dbReference type="Proteomes" id="UP001600165">
    <property type="component" value="Unassembled WGS sequence"/>
</dbReference>
<protein>
    <submittedName>
        <fullName evidence="1">Uncharacterized protein</fullName>
    </submittedName>
</protein>
<evidence type="ECO:0000313" key="2">
    <source>
        <dbReference type="Proteomes" id="UP001600165"/>
    </source>
</evidence>
<comment type="caution">
    <text evidence="1">The sequence shown here is derived from an EMBL/GenBank/DDBJ whole genome shotgun (WGS) entry which is preliminary data.</text>
</comment>
<evidence type="ECO:0000313" key="1">
    <source>
        <dbReference type="EMBL" id="MFE4104914.1"/>
    </source>
</evidence>
<proteinExistence type="predicted"/>
<name>A0ABW6I9U1_9CYAN</name>
<accession>A0ABW6I9U1</accession>
<keyword evidence="2" id="KW-1185">Reference proteome</keyword>
<gene>
    <name evidence="1" type="ORF">ACFVKH_01405</name>
</gene>
<dbReference type="RefSeq" id="WP_377960648.1">
    <property type="nucleotide sequence ID" value="NZ_JBHZOL010000008.1"/>
</dbReference>
<organism evidence="1 2">
    <name type="scientific">Almyronema epifaneia S1</name>
    <dbReference type="NCBI Taxonomy" id="2991925"/>
    <lineage>
        <taxon>Bacteria</taxon>
        <taxon>Bacillati</taxon>
        <taxon>Cyanobacteriota</taxon>
        <taxon>Cyanophyceae</taxon>
        <taxon>Nodosilineales</taxon>
        <taxon>Nodosilineaceae</taxon>
        <taxon>Almyronema</taxon>
        <taxon>Almyronema epifaneia</taxon>
    </lineage>
</organism>
<reference evidence="1 2" key="1">
    <citation type="submission" date="2024-10" db="EMBL/GenBank/DDBJ databases">
        <authorList>
            <person name="Ratan Roy A."/>
            <person name="Morales Sandoval P.H."/>
            <person name="De Los Santos Villalobos S."/>
            <person name="Chakraborty S."/>
            <person name="Mukherjee J."/>
        </authorList>
    </citation>
    <scope>NUCLEOTIDE SEQUENCE [LARGE SCALE GENOMIC DNA]</scope>
    <source>
        <strain evidence="1 2">S1</strain>
    </source>
</reference>
<dbReference type="EMBL" id="JBHZOL010000008">
    <property type="protein sequence ID" value="MFE4104914.1"/>
    <property type="molecule type" value="Genomic_DNA"/>
</dbReference>
<sequence>MLKAQTQEGYDEYVSELLRFSSKAMQQKVQKGARQSLRRPAVLPEYSDSIATSSLQTAYLIALDAHADPVAPLRYRDLTALTEVFDDEQISEIEADILQHLSWMHPEPCWDDEPYEFLQGYL</sequence>